<feature type="domain" description="Tyr recombinase" evidence="2">
    <location>
        <begin position="1"/>
        <end position="174"/>
    </location>
</feature>
<sequence length="184" mass="21173">MDNARFHRMGKLELLCEEFGHKLLPLPPYSPEYNPIEKTWAHIKKHLKKVLPSCNTFLRCFCLVLVSIDYINCLSETTDKNWHKSDRIFVTNTGKPVHSSILSKSSLQRANERLKKPIPKHLSPHIFRHTTISILSENKIPLKTITDRGGHSDSAVTTSIYTHVTKNMKDEAINVLDKVMKKIF</sequence>
<evidence type="ECO:0000313" key="3">
    <source>
        <dbReference type="EMBL" id="VNG97587.1"/>
    </source>
</evidence>
<gene>
    <name evidence="3" type="primary">xerD_2</name>
    <name evidence="3" type="ORF">SAMEA3353485_00250</name>
</gene>
<dbReference type="AlphaFoldDB" id="A0AA95D7D8"/>
<organism evidence="3 4">
    <name type="scientific">Streptococcus pneumoniae</name>
    <dbReference type="NCBI Taxonomy" id="1313"/>
    <lineage>
        <taxon>Bacteria</taxon>
        <taxon>Bacillati</taxon>
        <taxon>Bacillota</taxon>
        <taxon>Bacilli</taxon>
        <taxon>Lactobacillales</taxon>
        <taxon>Streptococcaceae</taxon>
        <taxon>Streptococcus</taxon>
    </lineage>
</organism>
<reference evidence="3 4" key="1">
    <citation type="submission" date="2019-04" db="EMBL/GenBank/DDBJ databases">
        <authorList>
            <consortium name="Pathogen Informatics"/>
        </authorList>
    </citation>
    <scope>NUCLEOTIDE SEQUENCE [LARGE SCALE GENOMIC DNA]</scope>
    <source>
        <strain evidence="3 4">GPSC211</strain>
    </source>
</reference>
<evidence type="ECO:0000259" key="2">
    <source>
        <dbReference type="PROSITE" id="PS51898"/>
    </source>
</evidence>
<dbReference type="PANTHER" id="PTHR46564:SF1">
    <property type="entry name" value="TRANSPOSASE"/>
    <property type="match status" value="1"/>
</dbReference>
<dbReference type="GO" id="GO:0003677">
    <property type="term" value="F:DNA binding"/>
    <property type="evidence" value="ECO:0007669"/>
    <property type="project" value="InterPro"/>
</dbReference>
<dbReference type="InterPro" id="IPR038717">
    <property type="entry name" value="Tc1-like_DDE_dom"/>
</dbReference>
<dbReference type="InterPro" id="IPR002104">
    <property type="entry name" value="Integrase_catalytic"/>
</dbReference>
<protein>
    <submittedName>
        <fullName evidence="3">Integrase/recombinase, phage integrase family protein</fullName>
    </submittedName>
</protein>
<dbReference type="SUPFAM" id="SSF56349">
    <property type="entry name" value="DNA breaking-rejoining enzymes"/>
    <property type="match status" value="1"/>
</dbReference>
<evidence type="ECO:0000313" key="4">
    <source>
        <dbReference type="Proteomes" id="UP000310818"/>
    </source>
</evidence>
<dbReference type="PROSITE" id="PS51898">
    <property type="entry name" value="TYR_RECOMBINASE"/>
    <property type="match status" value="1"/>
</dbReference>
<comment type="caution">
    <text evidence="3">The sequence shown here is derived from an EMBL/GenBank/DDBJ whole genome shotgun (WGS) entry which is preliminary data.</text>
</comment>
<dbReference type="InterPro" id="IPR011010">
    <property type="entry name" value="DNA_brk_join_enz"/>
</dbReference>
<dbReference type="Pfam" id="PF13358">
    <property type="entry name" value="DDE_3"/>
    <property type="match status" value="1"/>
</dbReference>
<dbReference type="InterPro" id="IPR013762">
    <property type="entry name" value="Integrase-like_cat_sf"/>
</dbReference>
<dbReference type="InterPro" id="IPR036397">
    <property type="entry name" value="RNaseH_sf"/>
</dbReference>
<keyword evidence="1" id="KW-0233">DNA recombination</keyword>
<proteinExistence type="predicted"/>
<dbReference type="GO" id="GO:0006310">
    <property type="term" value="P:DNA recombination"/>
    <property type="evidence" value="ECO:0007669"/>
    <property type="project" value="UniProtKB-KW"/>
</dbReference>
<dbReference type="Pfam" id="PF00589">
    <property type="entry name" value="Phage_integrase"/>
    <property type="match status" value="1"/>
</dbReference>
<name>A0AA95D7D8_STREE</name>
<accession>A0AA95D7D8</accession>
<dbReference type="EMBL" id="CAASRX010000002">
    <property type="protein sequence ID" value="VNG97587.1"/>
    <property type="molecule type" value="Genomic_DNA"/>
</dbReference>
<dbReference type="Gene3D" id="3.30.420.10">
    <property type="entry name" value="Ribonuclease H-like superfamily/Ribonuclease H"/>
    <property type="match status" value="1"/>
</dbReference>
<dbReference type="GO" id="GO:0015074">
    <property type="term" value="P:DNA integration"/>
    <property type="evidence" value="ECO:0007669"/>
    <property type="project" value="InterPro"/>
</dbReference>
<evidence type="ECO:0000256" key="1">
    <source>
        <dbReference type="ARBA" id="ARBA00023172"/>
    </source>
</evidence>
<dbReference type="PANTHER" id="PTHR46564">
    <property type="entry name" value="TRANSPOSASE"/>
    <property type="match status" value="1"/>
</dbReference>
<dbReference type="Gene3D" id="1.10.443.10">
    <property type="entry name" value="Intergrase catalytic core"/>
    <property type="match status" value="1"/>
</dbReference>
<dbReference type="Proteomes" id="UP000310818">
    <property type="component" value="Unassembled WGS sequence"/>
</dbReference>